<dbReference type="AlphaFoldDB" id="G0TU41"/>
<evidence type="ECO:0000313" key="2">
    <source>
        <dbReference type="EMBL" id="CCC47475.1"/>
    </source>
</evidence>
<evidence type="ECO:0000256" key="1">
    <source>
        <dbReference type="SAM" id="MobiDB-lite"/>
    </source>
</evidence>
<feature type="compositionally biased region" description="Basic residues" evidence="1">
    <location>
        <begin position="91"/>
        <end position="103"/>
    </location>
</feature>
<proteinExistence type="predicted"/>
<protein>
    <submittedName>
        <fullName evidence="2">Uncharacterized protein</fullName>
    </submittedName>
</protein>
<name>G0TU41_TRYVY</name>
<feature type="region of interest" description="Disordered" evidence="1">
    <location>
        <begin position="79"/>
        <end position="103"/>
    </location>
</feature>
<reference evidence="2" key="1">
    <citation type="journal article" date="2012" name="Proc. Natl. Acad. Sci. U.S.A.">
        <title>Antigenic diversity is generated by distinct evolutionary mechanisms in African trypanosome species.</title>
        <authorList>
            <person name="Jackson A.P."/>
            <person name="Berry A."/>
            <person name="Aslett M."/>
            <person name="Allison H.C."/>
            <person name="Burton P."/>
            <person name="Vavrova-Anderson J."/>
            <person name="Brown R."/>
            <person name="Browne H."/>
            <person name="Corton N."/>
            <person name="Hauser H."/>
            <person name="Gamble J."/>
            <person name="Gilderthorp R."/>
            <person name="Marcello L."/>
            <person name="McQuillan J."/>
            <person name="Otto T.D."/>
            <person name="Quail M.A."/>
            <person name="Sanders M.J."/>
            <person name="van Tonder A."/>
            <person name="Ginger M.L."/>
            <person name="Field M.C."/>
            <person name="Barry J.D."/>
            <person name="Hertz-Fowler C."/>
            <person name="Berriman M."/>
        </authorList>
    </citation>
    <scope>NUCLEOTIDE SEQUENCE</scope>
    <source>
        <strain evidence="2">Y486</strain>
    </source>
</reference>
<organism evidence="2">
    <name type="scientific">Trypanosoma vivax (strain Y486)</name>
    <dbReference type="NCBI Taxonomy" id="1055687"/>
    <lineage>
        <taxon>Eukaryota</taxon>
        <taxon>Discoba</taxon>
        <taxon>Euglenozoa</taxon>
        <taxon>Kinetoplastea</taxon>
        <taxon>Metakinetoplastina</taxon>
        <taxon>Trypanosomatida</taxon>
        <taxon>Trypanosomatidae</taxon>
        <taxon>Trypanosoma</taxon>
        <taxon>Duttonella</taxon>
    </lineage>
</organism>
<accession>G0TU41</accession>
<dbReference type="EMBL" id="HE573020">
    <property type="protein sequence ID" value="CCC47475.1"/>
    <property type="molecule type" value="Genomic_DNA"/>
</dbReference>
<gene>
    <name evidence="2" type="ORF">TVY486_0401410</name>
</gene>
<sequence>MKISRAPADEITAPFPVPTISLHLLQTVRAVTSARETGGTPLAELTNKGSGEAATPAYKRAYYGGWESTTLPCFIYSHHVSSPTHTNTQKKEKKKKKEKKRKR</sequence>